<dbReference type="PANTHER" id="PTHR33909">
    <property type="entry name" value="SEC TRANSLOCON ACCESSORY COMPLEX SUBUNIT YAJC"/>
    <property type="match status" value="1"/>
</dbReference>
<protein>
    <submittedName>
        <fullName evidence="11">Unannotated protein</fullName>
    </submittedName>
</protein>
<dbReference type="PANTHER" id="PTHR33909:SF1">
    <property type="entry name" value="SEC TRANSLOCON ACCESSORY COMPLEX SUBUNIT YAJC"/>
    <property type="match status" value="1"/>
</dbReference>
<dbReference type="PRINTS" id="PR01853">
    <property type="entry name" value="YAJCTRNLCASE"/>
</dbReference>
<feature type="transmembrane region" description="Helical" evidence="10">
    <location>
        <begin position="12"/>
        <end position="34"/>
    </location>
</feature>
<evidence type="ECO:0000256" key="7">
    <source>
        <dbReference type="ARBA" id="ARBA00023010"/>
    </source>
</evidence>
<dbReference type="GO" id="GO:0005886">
    <property type="term" value="C:plasma membrane"/>
    <property type="evidence" value="ECO:0007669"/>
    <property type="project" value="UniProtKB-SubCell"/>
</dbReference>
<keyword evidence="7" id="KW-0811">Translocation</keyword>
<evidence type="ECO:0000313" key="11">
    <source>
        <dbReference type="EMBL" id="CAB4867141.1"/>
    </source>
</evidence>
<dbReference type="InterPro" id="IPR003849">
    <property type="entry name" value="Preprotein_translocase_YajC"/>
</dbReference>
<evidence type="ECO:0000256" key="2">
    <source>
        <dbReference type="ARBA" id="ARBA00022448"/>
    </source>
</evidence>
<keyword evidence="6 10" id="KW-1133">Transmembrane helix</keyword>
<proteinExistence type="predicted"/>
<evidence type="ECO:0000256" key="8">
    <source>
        <dbReference type="ARBA" id="ARBA00023136"/>
    </source>
</evidence>
<keyword evidence="5" id="KW-0653">Protein transport</keyword>
<gene>
    <name evidence="11" type="ORF">UFOPK3376_00603</name>
</gene>
<evidence type="ECO:0000256" key="4">
    <source>
        <dbReference type="ARBA" id="ARBA00022692"/>
    </source>
</evidence>
<dbReference type="GO" id="GO:0015031">
    <property type="term" value="P:protein transport"/>
    <property type="evidence" value="ECO:0007669"/>
    <property type="project" value="UniProtKB-KW"/>
</dbReference>
<feature type="compositionally biased region" description="Basic and acidic residues" evidence="9">
    <location>
        <begin position="114"/>
        <end position="127"/>
    </location>
</feature>
<evidence type="ECO:0000256" key="3">
    <source>
        <dbReference type="ARBA" id="ARBA00022475"/>
    </source>
</evidence>
<sequence>MPTPVLLEATNSSGGSAISLLILPLMMVGMYFLLIRPQRRRMKVQASMQTSLGEGDEIITTSGMYGFITGFDGDVVWLEVDDNIQIRVARAAIQRKVDTSAASPSDASKLRPASHGDDSETDGKSDK</sequence>
<accession>A0A6J7DA29</accession>
<keyword evidence="4 10" id="KW-0812">Transmembrane</keyword>
<evidence type="ECO:0000256" key="10">
    <source>
        <dbReference type="SAM" id="Phobius"/>
    </source>
</evidence>
<evidence type="ECO:0000256" key="9">
    <source>
        <dbReference type="SAM" id="MobiDB-lite"/>
    </source>
</evidence>
<name>A0A6J7DA29_9ZZZZ</name>
<dbReference type="Pfam" id="PF02699">
    <property type="entry name" value="YajC"/>
    <property type="match status" value="1"/>
</dbReference>
<keyword evidence="2" id="KW-0813">Transport</keyword>
<dbReference type="NCBIfam" id="TIGR00739">
    <property type="entry name" value="yajC"/>
    <property type="match status" value="1"/>
</dbReference>
<feature type="region of interest" description="Disordered" evidence="9">
    <location>
        <begin position="96"/>
        <end position="127"/>
    </location>
</feature>
<dbReference type="EMBL" id="CAFBLP010000010">
    <property type="protein sequence ID" value="CAB4867141.1"/>
    <property type="molecule type" value="Genomic_DNA"/>
</dbReference>
<dbReference type="SMART" id="SM01323">
    <property type="entry name" value="YajC"/>
    <property type="match status" value="1"/>
</dbReference>
<organism evidence="11">
    <name type="scientific">freshwater metagenome</name>
    <dbReference type="NCBI Taxonomy" id="449393"/>
    <lineage>
        <taxon>unclassified sequences</taxon>
        <taxon>metagenomes</taxon>
        <taxon>ecological metagenomes</taxon>
    </lineage>
</organism>
<keyword evidence="8 10" id="KW-0472">Membrane</keyword>
<evidence type="ECO:0000256" key="6">
    <source>
        <dbReference type="ARBA" id="ARBA00022989"/>
    </source>
</evidence>
<evidence type="ECO:0000256" key="5">
    <source>
        <dbReference type="ARBA" id="ARBA00022927"/>
    </source>
</evidence>
<dbReference type="AlphaFoldDB" id="A0A6J7DA29"/>
<comment type="subcellular location">
    <subcellularLocation>
        <location evidence="1">Cell membrane</location>
        <topology evidence="1">Single-pass membrane protein</topology>
    </subcellularLocation>
</comment>
<keyword evidence="3" id="KW-1003">Cell membrane</keyword>
<evidence type="ECO:0000256" key="1">
    <source>
        <dbReference type="ARBA" id="ARBA00004162"/>
    </source>
</evidence>
<reference evidence="11" key="1">
    <citation type="submission" date="2020-05" db="EMBL/GenBank/DDBJ databases">
        <authorList>
            <person name="Chiriac C."/>
            <person name="Salcher M."/>
            <person name="Ghai R."/>
            <person name="Kavagutti S V."/>
        </authorList>
    </citation>
    <scope>NUCLEOTIDE SEQUENCE</scope>
</reference>